<dbReference type="EMBL" id="JARKIB010000002">
    <property type="protein sequence ID" value="KAJ7784478.1"/>
    <property type="molecule type" value="Genomic_DNA"/>
</dbReference>
<evidence type="ECO:0000313" key="2">
    <source>
        <dbReference type="EMBL" id="KAJ7784478.1"/>
    </source>
</evidence>
<keyword evidence="1" id="KW-1133">Transmembrane helix</keyword>
<dbReference type="Proteomes" id="UP001215598">
    <property type="component" value="Unassembled WGS sequence"/>
</dbReference>
<feature type="transmembrane region" description="Helical" evidence="1">
    <location>
        <begin position="452"/>
        <end position="470"/>
    </location>
</feature>
<name>A0AAD7KFB6_9AGAR</name>
<keyword evidence="3" id="KW-1185">Reference proteome</keyword>
<feature type="transmembrane region" description="Helical" evidence="1">
    <location>
        <begin position="82"/>
        <end position="101"/>
    </location>
</feature>
<feature type="transmembrane region" description="Helical" evidence="1">
    <location>
        <begin position="510"/>
        <end position="531"/>
    </location>
</feature>
<evidence type="ECO:0000256" key="1">
    <source>
        <dbReference type="SAM" id="Phobius"/>
    </source>
</evidence>
<feature type="transmembrane region" description="Helical" evidence="1">
    <location>
        <begin position="170"/>
        <end position="194"/>
    </location>
</feature>
<reference evidence="2" key="1">
    <citation type="submission" date="2023-03" db="EMBL/GenBank/DDBJ databases">
        <title>Massive genome expansion in bonnet fungi (Mycena s.s.) driven by repeated elements and novel gene families across ecological guilds.</title>
        <authorList>
            <consortium name="Lawrence Berkeley National Laboratory"/>
            <person name="Harder C.B."/>
            <person name="Miyauchi S."/>
            <person name="Viragh M."/>
            <person name="Kuo A."/>
            <person name="Thoen E."/>
            <person name="Andreopoulos B."/>
            <person name="Lu D."/>
            <person name="Skrede I."/>
            <person name="Drula E."/>
            <person name="Henrissat B."/>
            <person name="Morin E."/>
            <person name="Kohler A."/>
            <person name="Barry K."/>
            <person name="LaButti K."/>
            <person name="Morin E."/>
            <person name="Salamov A."/>
            <person name="Lipzen A."/>
            <person name="Mereny Z."/>
            <person name="Hegedus B."/>
            <person name="Baldrian P."/>
            <person name="Stursova M."/>
            <person name="Weitz H."/>
            <person name="Taylor A."/>
            <person name="Grigoriev I.V."/>
            <person name="Nagy L.G."/>
            <person name="Martin F."/>
            <person name="Kauserud H."/>
        </authorList>
    </citation>
    <scope>NUCLEOTIDE SEQUENCE</scope>
    <source>
        <strain evidence="2">CBHHK182m</strain>
    </source>
</reference>
<feature type="transmembrane region" description="Helical" evidence="1">
    <location>
        <begin position="405"/>
        <end position="431"/>
    </location>
</feature>
<gene>
    <name evidence="2" type="ORF">B0H16DRAFT_1492647</name>
</gene>
<keyword evidence="1" id="KW-0812">Transmembrane</keyword>
<feature type="transmembrane region" description="Helical" evidence="1">
    <location>
        <begin position="206"/>
        <end position="225"/>
    </location>
</feature>
<keyword evidence="1" id="KW-0472">Membrane</keyword>
<evidence type="ECO:0000313" key="3">
    <source>
        <dbReference type="Proteomes" id="UP001215598"/>
    </source>
</evidence>
<sequence>MSSQSRRFCCAGGRDNHGNPVAIANATSITYDLCLHACGSGSAPFSWSAFSQQFSAWLLPWLALLSQFPFGSRYKWDNLMSAILALGSPCLATYSLTLTVLNKNWLTRRFASIKYPNSRYAALVLSSLQQIPLKVTTEGGLLASLVVLPENDSWWTDLVDRLDYADLNTWSIAAATSIAWVVISYLVTIVDAFTSISSDPNNDLQAFAGAGSVWLWMIPLTITYLQTSPRCDSERVPTALNRANEITFVAGPNGVVKAEQVNEMRALSLHPERQSLYSDQEATAPIYAYARFFSFGKVVEEFVSAFEYANQNSKARQPVDPTAIWEPGDGKSVDAANRRGTADQVEAYCSAPAYVRRSHWGPDALSRFCIASLAALALQWSTTGASVVIVYFTPTIGVGCGSLTFLIYGAVATLIWATLVLSSILTHYASYHEFRSFSHRAAAYASVFLRRLAKFLATLNAALIIGVFLLRFGNFFNRCYCNSNVISLGKMAHDVIVLGAGDLTAMRTSWTGGVALAVVSCVFYLGFINILT</sequence>
<accession>A0AAD7KFB6</accession>
<feature type="transmembrane region" description="Helical" evidence="1">
    <location>
        <begin position="368"/>
        <end position="393"/>
    </location>
</feature>
<protein>
    <submittedName>
        <fullName evidence="2">Uncharacterized protein</fullName>
    </submittedName>
</protein>
<comment type="caution">
    <text evidence="2">The sequence shown here is derived from an EMBL/GenBank/DDBJ whole genome shotgun (WGS) entry which is preliminary data.</text>
</comment>
<dbReference type="AlphaFoldDB" id="A0AAD7KFB6"/>
<proteinExistence type="predicted"/>
<organism evidence="2 3">
    <name type="scientific">Mycena metata</name>
    <dbReference type="NCBI Taxonomy" id="1033252"/>
    <lineage>
        <taxon>Eukaryota</taxon>
        <taxon>Fungi</taxon>
        <taxon>Dikarya</taxon>
        <taxon>Basidiomycota</taxon>
        <taxon>Agaricomycotina</taxon>
        <taxon>Agaricomycetes</taxon>
        <taxon>Agaricomycetidae</taxon>
        <taxon>Agaricales</taxon>
        <taxon>Marasmiineae</taxon>
        <taxon>Mycenaceae</taxon>
        <taxon>Mycena</taxon>
    </lineage>
</organism>